<dbReference type="EMBL" id="JAEVLS010000006">
    <property type="protein sequence ID" value="MBM0107983.1"/>
    <property type="molecule type" value="Genomic_DNA"/>
</dbReference>
<proteinExistence type="predicted"/>
<keyword evidence="2" id="KW-0472">Membrane</keyword>
<comment type="caution">
    <text evidence="4">The sequence shown here is derived from an EMBL/GenBank/DDBJ whole genome shotgun (WGS) entry which is preliminary data.</text>
</comment>
<evidence type="ECO:0000313" key="4">
    <source>
        <dbReference type="EMBL" id="MBM0107983.1"/>
    </source>
</evidence>
<dbReference type="RefSeq" id="WP_203170090.1">
    <property type="nucleotide sequence ID" value="NZ_JAEVLS010000006.1"/>
</dbReference>
<accession>A0ABS1X438</accession>
<evidence type="ECO:0000256" key="1">
    <source>
        <dbReference type="SAM" id="MobiDB-lite"/>
    </source>
</evidence>
<keyword evidence="2" id="KW-1133">Transmembrane helix</keyword>
<sequence>MGNSVMQNPRLVELLVQRAVDGLNSSERAELKQLLSEEKYVDAGRFEYTAAALLLAGDVENHATEEMPYSLRERLMDQADTFAATSMSPPPRQSSGQPRVISIAGRSRTPTAAPAVSPSSTSQPAQRPSRKPVQWQSKVGWFAAAASVLIALAGWWPRMQTGGDPMVQAPIASTLEQEREELLAQQGVLRQTWQTTQDPAASGVTGDVVWDPRSQNGYLRFRGLQANNSNELQYQLWIFDGTRDERYPVDGGVFDIPPGQSEVIIPITAKLQIRKPEAFAVTIEKPGGSVVSSRDRIVVLAPVAAG</sequence>
<evidence type="ECO:0000313" key="5">
    <source>
        <dbReference type="Proteomes" id="UP000661077"/>
    </source>
</evidence>
<protein>
    <submittedName>
        <fullName evidence="4">Anti-sigma factor</fullName>
    </submittedName>
</protein>
<keyword evidence="2" id="KW-0812">Transmembrane</keyword>
<dbReference type="Pfam" id="PF10099">
    <property type="entry name" value="RskA_C"/>
    <property type="match status" value="1"/>
</dbReference>
<evidence type="ECO:0000256" key="2">
    <source>
        <dbReference type="SAM" id="Phobius"/>
    </source>
</evidence>
<reference evidence="4 5" key="1">
    <citation type="journal article" date="2021" name="Int. J. Syst. Evol. Microbiol.">
        <title>Steroidobacter gossypii sp. nov., isolated from soil of cotton cropping field.</title>
        <authorList>
            <person name="Huang R."/>
            <person name="Yang S."/>
            <person name="Zhen C."/>
            <person name="Liu W."/>
        </authorList>
    </citation>
    <scope>NUCLEOTIDE SEQUENCE [LARGE SCALE GENOMIC DNA]</scope>
    <source>
        <strain evidence="4 5">S1-65</strain>
    </source>
</reference>
<gene>
    <name evidence="4" type="ORF">JM946_24905</name>
</gene>
<keyword evidence="5" id="KW-1185">Reference proteome</keyword>
<feature type="transmembrane region" description="Helical" evidence="2">
    <location>
        <begin position="139"/>
        <end position="156"/>
    </location>
</feature>
<organism evidence="4 5">
    <name type="scientific">Steroidobacter gossypii</name>
    <dbReference type="NCBI Taxonomy" id="2805490"/>
    <lineage>
        <taxon>Bacteria</taxon>
        <taxon>Pseudomonadati</taxon>
        <taxon>Pseudomonadota</taxon>
        <taxon>Gammaproteobacteria</taxon>
        <taxon>Steroidobacterales</taxon>
        <taxon>Steroidobacteraceae</taxon>
        <taxon>Steroidobacter</taxon>
    </lineage>
</organism>
<dbReference type="Proteomes" id="UP000661077">
    <property type="component" value="Unassembled WGS sequence"/>
</dbReference>
<feature type="domain" description="Anti-sigma K factor RskA C-terminal" evidence="3">
    <location>
        <begin position="142"/>
        <end position="289"/>
    </location>
</feature>
<feature type="region of interest" description="Disordered" evidence="1">
    <location>
        <begin position="107"/>
        <end position="133"/>
    </location>
</feature>
<feature type="compositionally biased region" description="Low complexity" evidence="1">
    <location>
        <begin position="109"/>
        <end position="126"/>
    </location>
</feature>
<name>A0ABS1X438_9GAMM</name>
<dbReference type="InterPro" id="IPR018764">
    <property type="entry name" value="RskA_C"/>
</dbReference>
<evidence type="ECO:0000259" key="3">
    <source>
        <dbReference type="Pfam" id="PF10099"/>
    </source>
</evidence>